<sequence length="100" mass="11374">MKFFTKVKNLVKTTFMKHLNGKYAKTSVKTKTNICHDEGLNFGLKLSEDCIEPLQLGIQTVDVGTPEDSKNKFTEKIHLLLKIVNSSTIIYDVIVIIYIK</sequence>
<proteinExistence type="predicted"/>
<protein>
    <submittedName>
        <fullName evidence="2">Uncharacterized protein</fullName>
    </submittedName>
</protein>
<evidence type="ECO:0000313" key="3">
    <source>
        <dbReference type="Proteomes" id="UP001152798"/>
    </source>
</evidence>
<feature type="transmembrane region" description="Helical" evidence="1">
    <location>
        <begin position="79"/>
        <end position="99"/>
    </location>
</feature>
<name>A0A9P0MVN3_NEZVI</name>
<keyword evidence="1" id="KW-0812">Transmembrane</keyword>
<gene>
    <name evidence="2" type="ORF">NEZAVI_LOCUS12640</name>
</gene>
<keyword evidence="1" id="KW-0472">Membrane</keyword>
<evidence type="ECO:0000313" key="2">
    <source>
        <dbReference type="EMBL" id="CAH1404187.1"/>
    </source>
</evidence>
<organism evidence="2 3">
    <name type="scientific">Nezara viridula</name>
    <name type="common">Southern green stink bug</name>
    <name type="synonym">Cimex viridulus</name>
    <dbReference type="NCBI Taxonomy" id="85310"/>
    <lineage>
        <taxon>Eukaryota</taxon>
        <taxon>Metazoa</taxon>
        <taxon>Ecdysozoa</taxon>
        <taxon>Arthropoda</taxon>
        <taxon>Hexapoda</taxon>
        <taxon>Insecta</taxon>
        <taxon>Pterygota</taxon>
        <taxon>Neoptera</taxon>
        <taxon>Paraneoptera</taxon>
        <taxon>Hemiptera</taxon>
        <taxon>Heteroptera</taxon>
        <taxon>Panheteroptera</taxon>
        <taxon>Pentatomomorpha</taxon>
        <taxon>Pentatomoidea</taxon>
        <taxon>Pentatomidae</taxon>
        <taxon>Pentatominae</taxon>
        <taxon>Nezara</taxon>
    </lineage>
</organism>
<dbReference type="AlphaFoldDB" id="A0A9P0MVN3"/>
<accession>A0A9P0MVN3</accession>
<dbReference type="EMBL" id="OV725082">
    <property type="protein sequence ID" value="CAH1404187.1"/>
    <property type="molecule type" value="Genomic_DNA"/>
</dbReference>
<evidence type="ECO:0000256" key="1">
    <source>
        <dbReference type="SAM" id="Phobius"/>
    </source>
</evidence>
<dbReference type="Proteomes" id="UP001152798">
    <property type="component" value="Chromosome 6"/>
</dbReference>
<keyword evidence="3" id="KW-1185">Reference proteome</keyword>
<keyword evidence="1" id="KW-1133">Transmembrane helix</keyword>
<reference evidence="2" key="1">
    <citation type="submission" date="2022-01" db="EMBL/GenBank/DDBJ databases">
        <authorList>
            <person name="King R."/>
        </authorList>
    </citation>
    <scope>NUCLEOTIDE SEQUENCE</scope>
</reference>